<dbReference type="EMBL" id="FPBK01000002">
    <property type="protein sequence ID" value="SFU37794.1"/>
    <property type="molecule type" value="Genomic_DNA"/>
</dbReference>
<organism evidence="2 3">
    <name type="scientific">Pustulibacterium marinum</name>
    <dbReference type="NCBI Taxonomy" id="1224947"/>
    <lineage>
        <taxon>Bacteria</taxon>
        <taxon>Pseudomonadati</taxon>
        <taxon>Bacteroidota</taxon>
        <taxon>Flavobacteriia</taxon>
        <taxon>Flavobacteriales</taxon>
        <taxon>Flavobacteriaceae</taxon>
        <taxon>Pustulibacterium</taxon>
    </lineage>
</organism>
<dbReference type="InterPro" id="IPR029039">
    <property type="entry name" value="Flavoprotein-like_sf"/>
</dbReference>
<dbReference type="Gene3D" id="3.40.50.360">
    <property type="match status" value="1"/>
</dbReference>
<feature type="domain" description="NADPH-dependent FMN reductase-like" evidence="1">
    <location>
        <begin position="3"/>
        <end position="136"/>
    </location>
</feature>
<dbReference type="Proteomes" id="UP000199138">
    <property type="component" value="Unassembled WGS sequence"/>
</dbReference>
<dbReference type="Pfam" id="PF03358">
    <property type="entry name" value="FMN_red"/>
    <property type="match status" value="1"/>
</dbReference>
<dbReference type="InterPro" id="IPR050712">
    <property type="entry name" value="NAD(P)H-dep_reductase"/>
</dbReference>
<dbReference type="GO" id="GO:0016491">
    <property type="term" value="F:oxidoreductase activity"/>
    <property type="evidence" value="ECO:0007669"/>
    <property type="project" value="InterPro"/>
</dbReference>
<dbReference type="InterPro" id="IPR005025">
    <property type="entry name" value="FMN_Rdtase-like_dom"/>
</dbReference>
<dbReference type="AlphaFoldDB" id="A0A1I7FNN1"/>
<dbReference type="PANTHER" id="PTHR30543">
    <property type="entry name" value="CHROMATE REDUCTASE"/>
    <property type="match status" value="1"/>
</dbReference>
<reference evidence="2 3" key="1">
    <citation type="submission" date="2016-10" db="EMBL/GenBank/DDBJ databases">
        <authorList>
            <person name="de Groot N.N."/>
        </authorList>
    </citation>
    <scope>NUCLEOTIDE SEQUENCE [LARGE SCALE GENOMIC DNA]</scope>
    <source>
        <strain evidence="2 3">CGMCC 1.12333</strain>
    </source>
</reference>
<gene>
    <name evidence="2" type="ORF">SAMN05216480_10270</name>
</gene>
<evidence type="ECO:0000313" key="3">
    <source>
        <dbReference type="Proteomes" id="UP000199138"/>
    </source>
</evidence>
<sequence length="177" mass="19604">MKKIIAFAGSNSSTSINYQLVKYTANLLEDADVQILNMAEMPFPIYSEDTEKKDGFKNSLVELHNDIQEADGLIIGVNEHNGSISAYFKNLIDWLSRFNRNFLVGKKVFVLSTSTGKFGGSKAVEAVKLTLPFFGAEIYTTFSLPLYMENFSSGEGILNEELKVSHGGKLQDFAKAL</sequence>
<evidence type="ECO:0000259" key="1">
    <source>
        <dbReference type="Pfam" id="PF03358"/>
    </source>
</evidence>
<dbReference type="GO" id="GO:0005829">
    <property type="term" value="C:cytosol"/>
    <property type="evidence" value="ECO:0007669"/>
    <property type="project" value="TreeGrafter"/>
</dbReference>
<dbReference type="SUPFAM" id="SSF52218">
    <property type="entry name" value="Flavoproteins"/>
    <property type="match status" value="1"/>
</dbReference>
<accession>A0A1I7FNN1</accession>
<dbReference type="PANTHER" id="PTHR30543:SF21">
    <property type="entry name" value="NAD(P)H-DEPENDENT FMN REDUCTASE LOT6"/>
    <property type="match status" value="1"/>
</dbReference>
<dbReference type="RefSeq" id="WP_093023606.1">
    <property type="nucleotide sequence ID" value="NZ_FPBK01000002.1"/>
</dbReference>
<protein>
    <submittedName>
        <fullName evidence="2">NAD(P)H-dependent FMN reductase</fullName>
    </submittedName>
</protein>
<dbReference type="GO" id="GO:0010181">
    <property type="term" value="F:FMN binding"/>
    <property type="evidence" value="ECO:0007669"/>
    <property type="project" value="TreeGrafter"/>
</dbReference>
<evidence type="ECO:0000313" key="2">
    <source>
        <dbReference type="EMBL" id="SFU37794.1"/>
    </source>
</evidence>
<name>A0A1I7FNN1_9FLAO</name>
<dbReference type="OrthoDB" id="5767802at2"/>
<keyword evidence="3" id="KW-1185">Reference proteome</keyword>
<proteinExistence type="predicted"/>
<dbReference type="STRING" id="1224947.SAMN05216480_10270"/>